<keyword evidence="3" id="KW-0496">Mitochondrion</keyword>
<dbReference type="AlphaFoldDB" id="A0A9W8DYJ8"/>
<comment type="subcellular location">
    <subcellularLocation>
        <location evidence="1">Mitochondrion</location>
    </subcellularLocation>
</comment>
<dbReference type="OrthoDB" id="42561at2759"/>
<name>A0A9W8DYJ8_9FUNG</name>
<dbReference type="EMBL" id="JANBPT010000325">
    <property type="protein sequence ID" value="KAJ1923570.1"/>
    <property type="molecule type" value="Genomic_DNA"/>
</dbReference>
<feature type="domain" description="NADH:ubiquinone oxidoreductase intermediate-associated protein 30" evidence="5">
    <location>
        <begin position="42"/>
        <end position="210"/>
    </location>
</feature>
<keyword evidence="7" id="KW-1185">Reference proteome</keyword>
<dbReference type="InterPro" id="IPR039131">
    <property type="entry name" value="NDUFAF1"/>
</dbReference>
<comment type="caution">
    <text evidence="6">The sequence shown here is derived from an EMBL/GenBank/DDBJ whole genome shotgun (WGS) entry which is preliminary data.</text>
</comment>
<gene>
    <name evidence="6" type="ORF">IWQ60_005795</name>
</gene>
<dbReference type="InterPro" id="IPR008979">
    <property type="entry name" value="Galactose-bd-like_sf"/>
</dbReference>
<dbReference type="Proteomes" id="UP001150569">
    <property type="component" value="Unassembled WGS sequence"/>
</dbReference>
<evidence type="ECO:0000256" key="2">
    <source>
        <dbReference type="ARBA" id="ARBA00007884"/>
    </source>
</evidence>
<protein>
    <recommendedName>
        <fullName evidence="5">NADH:ubiquinone oxidoreductase intermediate-associated protein 30 domain-containing protein</fullName>
    </recommendedName>
</protein>
<dbReference type="GO" id="GO:0051082">
    <property type="term" value="F:unfolded protein binding"/>
    <property type="evidence" value="ECO:0007669"/>
    <property type="project" value="TreeGrafter"/>
</dbReference>
<reference evidence="6" key="1">
    <citation type="submission" date="2022-07" db="EMBL/GenBank/DDBJ databases">
        <title>Phylogenomic reconstructions and comparative analyses of Kickxellomycotina fungi.</title>
        <authorList>
            <person name="Reynolds N.K."/>
            <person name="Stajich J.E."/>
            <person name="Barry K."/>
            <person name="Grigoriev I.V."/>
            <person name="Crous P."/>
            <person name="Smith M.E."/>
        </authorList>
    </citation>
    <scope>NUCLEOTIDE SEQUENCE</scope>
    <source>
        <strain evidence="6">RSA 861</strain>
    </source>
</reference>
<sequence>MSYRRIVNSPILNRTAEKLKEGLTKVMAMDQVSWQKELPLVQLNKAEDLDRWVVGSDQDIGGFSSARLDVTPEGTGVFHGTLSQQVPTDNKIVTSGYAAVRTKKLQPTLFGESFWDIQPFRYLALRVRGDHRKYLVNLRTSSFIKTDLYQHRLFLRTPGQWETVYIPFQFFAMTNNGSFISQHVDMDREEVENVGLSISDRQDGPFRLELDWIKAVNTENTEGEFDKVNYGRYQVQWQ</sequence>
<evidence type="ECO:0000259" key="5">
    <source>
        <dbReference type="Pfam" id="PF08547"/>
    </source>
</evidence>
<evidence type="ECO:0000313" key="6">
    <source>
        <dbReference type="EMBL" id="KAJ1923570.1"/>
    </source>
</evidence>
<evidence type="ECO:0000256" key="1">
    <source>
        <dbReference type="ARBA" id="ARBA00004173"/>
    </source>
</evidence>
<evidence type="ECO:0000313" key="7">
    <source>
        <dbReference type="Proteomes" id="UP001150569"/>
    </source>
</evidence>
<evidence type="ECO:0000256" key="3">
    <source>
        <dbReference type="ARBA" id="ARBA00023128"/>
    </source>
</evidence>
<dbReference type="GO" id="GO:0010257">
    <property type="term" value="P:NADH dehydrogenase complex assembly"/>
    <property type="evidence" value="ECO:0007669"/>
    <property type="project" value="TreeGrafter"/>
</dbReference>
<accession>A0A9W8DYJ8</accession>
<dbReference type="PANTHER" id="PTHR13194:SF18">
    <property type="entry name" value="COMPLEX I INTERMEDIATE-ASSOCIATED PROTEIN 30, MITOCHONDRIAL"/>
    <property type="match status" value="1"/>
</dbReference>
<dbReference type="GO" id="GO:0005739">
    <property type="term" value="C:mitochondrion"/>
    <property type="evidence" value="ECO:0007669"/>
    <property type="project" value="UniProtKB-SubCell"/>
</dbReference>
<keyword evidence="4" id="KW-0143">Chaperone</keyword>
<dbReference type="InterPro" id="IPR013857">
    <property type="entry name" value="NADH-UbQ_OxRdtase-assoc_prot30"/>
</dbReference>
<proteinExistence type="inferred from homology"/>
<evidence type="ECO:0000256" key="4">
    <source>
        <dbReference type="ARBA" id="ARBA00023186"/>
    </source>
</evidence>
<dbReference type="GO" id="GO:0006120">
    <property type="term" value="P:mitochondrial electron transport, NADH to ubiquinone"/>
    <property type="evidence" value="ECO:0007669"/>
    <property type="project" value="TreeGrafter"/>
</dbReference>
<dbReference type="PANTHER" id="PTHR13194">
    <property type="entry name" value="COMPLEX I INTERMEDIATE-ASSOCIATED PROTEIN 30"/>
    <property type="match status" value="1"/>
</dbReference>
<comment type="similarity">
    <text evidence="2">Belongs to the CIA30 family.</text>
</comment>
<dbReference type="Pfam" id="PF08547">
    <property type="entry name" value="CIA30"/>
    <property type="match status" value="1"/>
</dbReference>
<dbReference type="SUPFAM" id="SSF49785">
    <property type="entry name" value="Galactose-binding domain-like"/>
    <property type="match status" value="1"/>
</dbReference>
<organism evidence="6 7">
    <name type="scientific">Tieghemiomyces parasiticus</name>
    <dbReference type="NCBI Taxonomy" id="78921"/>
    <lineage>
        <taxon>Eukaryota</taxon>
        <taxon>Fungi</taxon>
        <taxon>Fungi incertae sedis</taxon>
        <taxon>Zoopagomycota</taxon>
        <taxon>Kickxellomycotina</taxon>
        <taxon>Dimargaritomycetes</taxon>
        <taxon>Dimargaritales</taxon>
        <taxon>Dimargaritaceae</taxon>
        <taxon>Tieghemiomyces</taxon>
    </lineage>
</organism>